<dbReference type="EC" id="2.7.13.3" evidence="2"/>
<reference evidence="11" key="1">
    <citation type="submission" date="2018-06" db="EMBL/GenBank/DDBJ databases">
        <authorList>
            <person name="Zhirakovskaya E."/>
        </authorList>
    </citation>
    <scope>NUCLEOTIDE SEQUENCE</scope>
</reference>
<evidence type="ECO:0000256" key="2">
    <source>
        <dbReference type="ARBA" id="ARBA00012438"/>
    </source>
</evidence>
<keyword evidence="5 11" id="KW-0418">Kinase</keyword>
<keyword evidence="11" id="KW-0406">Ion transport</keyword>
<dbReference type="PANTHER" id="PTHR43711:SF26">
    <property type="entry name" value="SENSOR HISTIDINE KINASE RCSC"/>
    <property type="match status" value="1"/>
</dbReference>
<dbReference type="Gene3D" id="6.10.340.10">
    <property type="match status" value="1"/>
</dbReference>
<keyword evidence="8" id="KW-0472">Membrane</keyword>
<dbReference type="PROSITE" id="PS50885">
    <property type="entry name" value="HAMP"/>
    <property type="match status" value="1"/>
</dbReference>
<evidence type="ECO:0000256" key="5">
    <source>
        <dbReference type="ARBA" id="ARBA00022777"/>
    </source>
</evidence>
<protein>
    <recommendedName>
        <fullName evidence="2">histidine kinase</fullName>
        <ecNumber evidence="2">2.7.13.3</ecNumber>
    </recommendedName>
</protein>
<dbReference type="PANTHER" id="PTHR43711">
    <property type="entry name" value="TWO-COMPONENT HISTIDINE KINASE"/>
    <property type="match status" value="1"/>
</dbReference>
<dbReference type="InterPro" id="IPR004358">
    <property type="entry name" value="Sig_transdc_His_kin-like_C"/>
</dbReference>
<dbReference type="Gene3D" id="1.10.287.130">
    <property type="match status" value="1"/>
</dbReference>
<dbReference type="CDD" id="cd00082">
    <property type="entry name" value="HisKA"/>
    <property type="match status" value="1"/>
</dbReference>
<evidence type="ECO:0000256" key="1">
    <source>
        <dbReference type="ARBA" id="ARBA00000085"/>
    </source>
</evidence>
<name>A0A3B1AGA0_9ZZZZ</name>
<evidence type="ECO:0000256" key="3">
    <source>
        <dbReference type="ARBA" id="ARBA00022553"/>
    </source>
</evidence>
<feature type="coiled-coil region" evidence="7">
    <location>
        <begin position="237"/>
        <end position="303"/>
    </location>
</feature>
<feature type="domain" description="HAMP" evidence="10">
    <location>
        <begin position="193"/>
        <end position="245"/>
    </location>
</feature>
<dbReference type="InterPro" id="IPR005467">
    <property type="entry name" value="His_kinase_dom"/>
</dbReference>
<keyword evidence="8" id="KW-0812">Transmembrane</keyword>
<dbReference type="InterPro" id="IPR036890">
    <property type="entry name" value="HATPase_C_sf"/>
</dbReference>
<evidence type="ECO:0000259" key="10">
    <source>
        <dbReference type="PROSITE" id="PS50885"/>
    </source>
</evidence>
<organism evidence="11">
    <name type="scientific">hydrothermal vent metagenome</name>
    <dbReference type="NCBI Taxonomy" id="652676"/>
    <lineage>
        <taxon>unclassified sequences</taxon>
        <taxon>metagenomes</taxon>
        <taxon>ecological metagenomes</taxon>
    </lineage>
</organism>
<dbReference type="Pfam" id="PF02518">
    <property type="entry name" value="HATPase_c"/>
    <property type="match status" value="1"/>
</dbReference>
<dbReference type="InterPro" id="IPR003660">
    <property type="entry name" value="HAMP_dom"/>
</dbReference>
<dbReference type="Pfam" id="PF00672">
    <property type="entry name" value="HAMP"/>
    <property type="match status" value="1"/>
</dbReference>
<keyword evidence="4 11" id="KW-0808">Transferase</keyword>
<evidence type="ECO:0000256" key="7">
    <source>
        <dbReference type="SAM" id="Coils"/>
    </source>
</evidence>
<comment type="catalytic activity">
    <reaction evidence="1">
        <text>ATP + protein L-histidine = ADP + protein N-phospho-L-histidine.</text>
        <dbReference type="EC" id="2.7.13.3"/>
    </reaction>
</comment>
<keyword evidence="6" id="KW-0902">Two-component regulatory system</keyword>
<feature type="transmembrane region" description="Helical" evidence="8">
    <location>
        <begin position="12"/>
        <end position="33"/>
    </location>
</feature>
<evidence type="ECO:0000256" key="8">
    <source>
        <dbReference type="SAM" id="Phobius"/>
    </source>
</evidence>
<evidence type="ECO:0000259" key="9">
    <source>
        <dbReference type="PROSITE" id="PS50109"/>
    </source>
</evidence>
<feature type="domain" description="Histidine kinase" evidence="9">
    <location>
        <begin position="324"/>
        <end position="555"/>
    </location>
</feature>
<dbReference type="GO" id="GO:0016020">
    <property type="term" value="C:membrane"/>
    <property type="evidence" value="ECO:0007669"/>
    <property type="project" value="InterPro"/>
</dbReference>
<evidence type="ECO:0000256" key="4">
    <source>
        <dbReference type="ARBA" id="ARBA00022679"/>
    </source>
</evidence>
<dbReference type="PRINTS" id="PR00344">
    <property type="entry name" value="BCTRLSENSOR"/>
</dbReference>
<keyword evidence="7" id="KW-0175">Coiled coil</keyword>
<dbReference type="InterPro" id="IPR003594">
    <property type="entry name" value="HATPase_dom"/>
</dbReference>
<dbReference type="InterPro" id="IPR036097">
    <property type="entry name" value="HisK_dim/P_sf"/>
</dbReference>
<dbReference type="SUPFAM" id="SSF158472">
    <property type="entry name" value="HAMP domain-like"/>
    <property type="match status" value="1"/>
</dbReference>
<evidence type="ECO:0000313" key="11">
    <source>
        <dbReference type="EMBL" id="VAW98517.1"/>
    </source>
</evidence>
<dbReference type="SMART" id="SM00304">
    <property type="entry name" value="HAMP"/>
    <property type="match status" value="1"/>
</dbReference>
<accession>A0A3B1AGA0</accession>
<dbReference type="SMART" id="SM00387">
    <property type="entry name" value="HATPase_c"/>
    <property type="match status" value="1"/>
</dbReference>
<dbReference type="CDD" id="cd06225">
    <property type="entry name" value="HAMP"/>
    <property type="match status" value="1"/>
</dbReference>
<dbReference type="Pfam" id="PF00512">
    <property type="entry name" value="HisKA"/>
    <property type="match status" value="1"/>
</dbReference>
<feature type="transmembrane region" description="Helical" evidence="8">
    <location>
        <begin position="173"/>
        <end position="191"/>
    </location>
</feature>
<dbReference type="AlphaFoldDB" id="A0A3B1AGA0"/>
<dbReference type="SUPFAM" id="SSF47384">
    <property type="entry name" value="Homodimeric domain of signal transducing histidine kinase"/>
    <property type="match status" value="1"/>
</dbReference>
<dbReference type="GO" id="GO:0034220">
    <property type="term" value="P:monoatomic ion transmembrane transport"/>
    <property type="evidence" value="ECO:0007669"/>
    <property type="project" value="UniProtKB-KW"/>
</dbReference>
<sequence length="559" mass="62599">MSTQQKISLSLGLKFVLLVVLVSAITLSINTYVKIKIETKERSTNLINEGKLLSKVTALMAPEAILAFDFSHLNDYVRDISAQDNVVYSAIKNQENELITSYFDLSKPEIKKIVSLSPNIKLAAVINKLENNPDVITLSTPIEYEGSNLGSVIIGISNYAFKQAIKKTLYREIIAEIIMLLFLSVVIFYIFKYSTLKRIQELRFCAEDVAKGDFSHRAHIGSHDEIGNLATSFNIMIESLKHNVNKKEDALIQITELNASLEQKVYDRTESLEDVNTELEKQKDELKRHKDNLEDIVHEKTKDLVLAKEAAEMANRSKSDFLANMSHELRTPMHAILSFAKFGLIKYNKVDREKLKGYFENISQSGTRLLSLLNALLDLAKLETGKEDLKFVKTDIKLITKAITKEFEALTSDKNLIIKILASSTEHLAECDAEKIGQVIRNLVGNALKFTPTDKTITIQIESSEMIIGQRTTDKKYYKSVKVQIIDEGIGIPENELALVFDKFAQSSKTDTGAGGTGLGLAICSEIIRKHHGEIHAKNNVTGGATFTFEFPTEINSFI</sequence>
<dbReference type="InterPro" id="IPR050736">
    <property type="entry name" value="Sensor_HK_Regulatory"/>
</dbReference>
<proteinExistence type="predicted"/>
<keyword evidence="8" id="KW-1133">Transmembrane helix</keyword>
<keyword evidence="11" id="KW-0407">Ion channel</keyword>
<gene>
    <name evidence="11" type="ORF">MNBD_GAMMA23-1526</name>
</gene>
<keyword evidence="11" id="KW-0813">Transport</keyword>
<dbReference type="PROSITE" id="PS50109">
    <property type="entry name" value="HIS_KIN"/>
    <property type="match status" value="1"/>
</dbReference>
<dbReference type="GO" id="GO:0000155">
    <property type="term" value="F:phosphorelay sensor kinase activity"/>
    <property type="evidence" value="ECO:0007669"/>
    <property type="project" value="InterPro"/>
</dbReference>
<keyword evidence="3" id="KW-0597">Phosphoprotein</keyword>
<dbReference type="SUPFAM" id="SSF55874">
    <property type="entry name" value="ATPase domain of HSP90 chaperone/DNA topoisomerase II/histidine kinase"/>
    <property type="match status" value="1"/>
</dbReference>
<dbReference type="Gene3D" id="3.30.565.10">
    <property type="entry name" value="Histidine kinase-like ATPase, C-terminal domain"/>
    <property type="match status" value="1"/>
</dbReference>
<dbReference type="InterPro" id="IPR003661">
    <property type="entry name" value="HisK_dim/P_dom"/>
</dbReference>
<evidence type="ECO:0000256" key="6">
    <source>
        <dbReference type="ARBA" id="ARBA00023012"/>
    </source>
</evidence>
<dbReference type="EMBL" id="UOFT01000066">
    <property type="protein sequence ID" value="VAW98517.1"/>
    <property type="molecule type" value="Genomic_DNA"/>
</dbReference>
<dbReference type="SMART" id="SM00388">
    <property type="entry name" value="HisKA"/>
    <property type="match status" value="1"/>
</dbReference>